<dbReference type="GO" id="GO:0006730">
    <property type="term" value="P:one-carbon metabolic process"/>
    <property type="evidence" value="ECO:0007669"/>
    <property type="project" value="TreeGrafter"/>
</dbReference>
<dbReference type="PANTHER" id="PTHR18952">
    <property type="entry name" value="CARBONIC ANHYDRASE"/>
    <property type="match status" value="1"/>
</dbReference>
<dbReference type="SUPFAM" id="SSF51069">
    <property type="entry name" value="Carbonic anhydrase"/>
    <property type="match status" value="1"/>
</dbReference>
<comment type="catalytic activity">
    <reaction evidence="4">
        <text>hydrogencarbonate + H(+) = CO2 + H2O</text>
        <dbReference type="Rhea" id="RHEA:10748"/>
        <dbReference type="ChEBI" id="CHEBI:15377"/>
        <dbReference type="ChEBI" id="CHEBI:15378"/>
        <dbReference type="ChEBI" id="CHEBI:16526"/>
        <dbReference type="ChEBI" id="CHEBI:17544"/>
        <dbReference type="EC" id="4.2.1.1"/>
    </reaction>
</comment>
<evidence type="ECO:0000313" key="7">
    <source>
        <dbReference type="RefSeq" id="XP_036354802.1"/>
    </source>
</evidence>
<keyword evidence="4" id="KW-0456">Lyase</keyword>
<accession>A0A7E6EIV2</accession>
<evidence type="ECO:0000256" key="3">
    <source>
        <dbReference type="ARBA" id="ARBA00022833"/>
    </source>
</evidence>
<dbReference type="Pfam" id="PF00194">
    <property type="entry name" value="Carb_anhydrase"/>
    <property type="match status" value="1"/>
</dbReference>
<dbReference type="GO" id="GO:0008270">
    <property type="term" value="F:zinc ion binding"/>
    <property type="evidence" value="ECO:0007669"/>
    <property type="project" value="UniProtKB-UniRule"/>
</dbReference>
<dbReference type="AlphaFoldDB" id="A0A7E6EIV2"/>
<evidence type="ECO:0000256" key="1">
    <source>
        <dbReference type="ARBA" id="ARBA00010718"/>
    </source>
</evidence>
<feature type="domain" description="Alpha-carbonic anhydrase" evidence="5">
    <location>
        <begin position="42"/>
        <end position="303"/>
    </location>
</feature>
<dbReference type="GO" id="GO:0004089">
    <property type="term" value="F:carbonate dehydratase activity"/>
    <property type="evidence" value="ECO:0007669"/>
    <property type="project" value="UniProtKB-UniRule"/>
</dbReference>
<dbReference type="SMART" id="SM01057">
    <property type="entry name" value="Carb_anhydrase"/>
    <property type="match status" value="1"/>
</dbReference>
<protein>
    <recommendedName>
        <fullName evidence="4">Carbonic anhydrase</fullName>
        <ecNumber evidence="4">4.2.1.1</ecNumber>
    </recommendedName>
</protein>
<dbReference type="PROSITE" id="PS51144">
    <property type="entry name" value="ALPHA_CA_2"/>
    <property type="match status" value="1"/>
</dbReference>
<dbReference type="Gene3D" id="3.10.200.10">
    <property type="entry name" value="Alpha carbonic anhydrase"/>
    <property type="match status" value="1"/>
</dbReference>
<evidence type="ECO:0000256" key="2">
    <source>
        <dbReference type="ARBA" id="ARBA00022723"/>
    </source>
</evidence>
<dbReference type="InterPro" id="IPR018338">
    <property type="entry name" value="Carbonic_anhydrase_a-class_CS"/>
</dbReference>
<dbReference type="Proteomes" id="UP000515154">
    <property type="component" value="Linkage group LG2"/>
</dbReference>
<evidence type="ECO:0000259" key="5">
    <source>
        <dbReference type="PROSITE" id="PS51144"/>
    </source>
</evidence>
<dbReference type="InterPro" id="IPR036398">
    <property type="entry name" value="CA_dom_sf"/>
</dbReference>
<keyword evidence="6" id="KW-1185">Reference proteome</keyword>
<organism evidence="6 7">
    <name type="scientific">Octopus sinensis</name>
    <name type="common">East Asian common octopus</name>
    <dbReference type="NCBI Taxonomy" id="2607531"/>
    <lineage>
        <taxon>Eukaryota</taxon>
        <taxon>Metazoa</taxon>
        <taxon>Spiralia</taxon>
        <taxon>Lophotrochozoa</taxon>
        <taxon>Mollusca</taxon>
        <taxon>Cephalopoda</taxon>
        <taxon>Coleoidea</taxon>
        <taxon>Octopodiformes</taxon>
        <taxon>Octopoda</taxon>
        <taxon>Incirrata</taxon>
        <taxon>Octopodidae</taxon>
        <taxon>Octopus</taxon>
    </lineage>
</organism>
<comment type="function">
    <text evidence="4">Reversible hydration of carbon dioxide.</text>
</comment>
<sequence length="331" mass="37858">MWKRTGLKRTALFYRTFTISILSLAVLFLDLADGSPSSAWSAWWRYEGISGPEYWGKINPDWTLCEKGKQQSPVDIDPRSLVYDPNLRPFKMEKKRIDAMLMNTGRDVTMAIREDPSNYITILTGPFSYRFRIYQLKIHFGTVDNAGSEHTIGGQSFAAEIHLIAYNTDLYDNYTSALASPHGIVAIAIFAMLSEKTGNEFDVIGKEFENIRFKGEKRNISQVLLADIIPKTDHYMTYEGSLTQPGCQETVTWIILNKPIYVTKIQMRQLRQMNQEETPGSILLGKNIRPTMPLNRRTIRTNISPEAQSKECSIKKELFYTGTQVTTERKD</sequence>
<gene>
    <name evidence="7" type="primary">LOC115225598</name>
</gene>
<dbReference type="EC" id="4.2.1.1" evidence="4"/>
<proteinExistence type="inferred from homology"/>
<comment type="cofactor">
    <cofactor evidence="4">
        <name>Zn(2+)</name>
        <dbReference type="ChEBI" id="CHEBI:29105"/>
    </cofactor>
</comment>
<evidence type="ECO:0000313" key="6">
    <source>
        <dbReference type="Proteomes" id="UP000515154"/>
    </source>
</evidence>
<dbReference type="InterPro" id="IPR001148">
    <property type="entry name" value="CA_dom"/>
</dbReference>
<dbReference type="PANTHER" id="PTHR18952:SF208">
    <property type="entry name" value="CARBONIC ANHYDRASE XA-RELATED"/>
    <property type="match status" value="1"/>
</dbReference>
<reference evidence="7" key="1">
    <citation type="submission" date="2025-08" db="UniProtKB">
        <authorList>
            <consortium name="RefSeq"/>
        </authorList>
    </citation>
    <scope>IDENTIFICATION</scope>
</reference>
<keyword evidence="3 4" id="KW-0862">Zinc</keyword>
<dbReference type="RefSeq" id="XP_036354802.1">
    <property type="nucleotide sequence ID" value="XM_036498909.1"/>
</dbReference>
<name>A0A7E6EIV2_9MOLL</name>
<dbReference type="InterPro" id="IPR023561">
    <property type="entry name" value="Carbonic_anhydrase_a-class"/>
</dbReference>
<evidence type="ECO:0000256" key="4">
    <source>
        <dbReference type="RuleBase" id="RU367011"/>
    </source>
</evidence>
<comment type="similarity">
    <text evidence="1 4">Belongs to the alpha-carbonic anhydrase family.</text>
</comment>
<dbReference type="PROSITE" id="PS00162">
    <property type="entry name" value="ALPHA_CA_1"/>
    <property type="match status" value="1"/>
</dbReference>
<keyword evidence="2 4" id="KW-0479">Metal-binding</keyword>